<keyword evidence="2" id="KW-1185">Reference proteome</keyword>
<accession>A0A919DNY4</accession>
<dbReference type="Proteomes" id="UP000608024">
    <property type="component" value="Unassembled WGS sequence"/>
</dbReference>
<dbReference type="EMBL" id="BNBT01000051">
    <property type="protein sequence ID" value="GHE64599.1"/>
    <property type="molecule type" value="Genomic_DNA"/>
</dbReference>
<comment type="caution">
    <text evidence="1">The sequence shown here is derived from an EMBL/GenBank/DDBJ whole genome shotgun (WGS) entry which is preliminary data.</text>
</comment>
<gene>
    <name evidence="1" type="ORF">GCM10018785_36950</name>
</gene>
<reference evidence="1" key="1">
    <citation type="journal article" date="2014" name="Int. J. Syst. Evol. Microbiol.">
        <title>Complete genome sequence of Corynebacterium casei LMG S-19264T (=DSM 44701T), isolated from a smear-ripened cheese.</title>
        <authorList>
            <consortium name="US DOE Joint Genome Institute (JGI-PGF)"/>
            <person name="Walter F."/>
            <person name="Albersmeier A."/>
            <person name="Kalinowski J."/>
            <person name="Ruckert C."/>
        </authorList>
    </citation>
    <scope>NUCLEOTIDE SEQUENCE</scope>
    <source>
        <strain evidence="1">JCM 4784</strain>
    </source>
</reference>
<reference evidence="1" key="2">
    <citation type="submission" date="2020-09" db="EMBL/GenBank/DDBJ databases">
        <authorList>
            <person name="Sun Q."/>
            <person name="Ohkuma M."/>
        </authorList>
    </citation>
    <scope>NUCLEOTIDE SEQUENCE</scope>
    <source>
        <strain evidence="1">JCM 4784</strain>
    </source>
</reference>
<evidence type="ECO:0000313" key="2">
    <source>
        <dbReference type="Proteomes" id="UP000608024"/>
    </source>
</evidence>
<evidence type="ECO:0000313" key="1">
    <source>
        <dbReference type="EMBL" id="GHE64599.1"/>
    </source>
</evidence>
<name>A0A919DNY4_9ACTN</name>
<sequence>MHHLALDDEKFWFRAVAAGEQAAIEEILGAGERVAAAPEKTAETAPPH</sequence>
<dbReference type="AlphaFoldDB" id="A0A919DNY4"/>
<organism evidence="1 2">
    <name type="scientific">Streptomyces longispororuber</name>
    <dbReference type="NCBI Taxonomy" id="68230"/>
    <lineage>
        <taxon>Bacteria</taxon>
        <taxon>Bacillati</taxon>
        <taxon>Actinomycetota</taxon>
        <taxon>Actinomycetes</taxon>
        <taxon>Kitasatosporales</taxon>
        <taxon>Streptomycetaceae</taxon>
        <taxon>Streptomyces</taxon>
    </lineage>
</organism>
<protein>
    <submittedName>
        <fullName evidence="1">Uncharacterized protein</fullName>
    </submittedName>
</protein>
<proteinExistence type="predicted"/>